<feature type="chain" id="PRO_5038450753" description="Lipoprotein" evidence="2">
    <location>
        <begin position="19"/>
        <end position="165"/>
    </location>
</feature>
<dbReference type="EMBL" id="VFML01000002">
    <property type="protein sequence ID" value="TQI93695.1"/>
    <property type="molecule type" value="Genomic_DNA"/>
</dbReference>
<evidence type="ECO:0000256" key="2">
    <source>
        <dbReference type="SAM" id="SignalP"/>
    </source>
</evidence>
<feature type="signal peptide" evidence="2">
    <location>
        <begin position="1"/>
        <end position="18"/>
    </location>
</feature>
<evidence type="ECO:0000313" key="4">
    <source>
        <dbReference type="Proteomes" id="UP000320876"/>
    </source>
</evidence>
<dbReference type="Proteomes" id="UP000320876">
    <property type="component" value="Unassembled WGS sequence"/>
</dbReference>
<keyword evidence="4" id="KW-1185">Reference proteome</keyword>
<dbReference type="PROSITE" id="PS51257">
    <property type="entry name" value="PROKAR_LIPOPROTEIN"/>
    <property type="match status" value="1"/>
</dbReference>
<dbReference type="RefSeq" id="WP_142002722.1">
    <property type="nucleotide sequence ID" value="NZ_VFML01000002.1"/>
</dbReference>
<comment type="caution">
    <text evidence="3">The sequence shown here is derived from an EMBL/GenBank/DDBJ whole genome shotgun (WGS) entry which is preliminary data.</text>
</comment>
<keyword evidence="2" id="KW-0732">Signal</keyword>
<feature type="region of interest" description="Disordered" evidence="1">
    <location>
        <begin position="140"/>
        <end position="165"/>
    </location>
</feature>
<evidence type="ECO:0000256" key="1">
    <source>
        <dbReference type="SAM" id="MobiDB-lite"/>
    </source>
</evidence>
<evidence type="ECO:0000313" key="3">
    <source>
        <dbReference type="EMBL" id="TQI93695.1"/>
    </source>
</evidence>
<gene>
    <name evidence="3" type="ORF">FB471_5835</name>
</gene>
<organism evidence="3 4">
    <name type="scientific">Amycolatopsis cihanbeyliensis</name>
    <dbReference type="NCBI Taxonomy" id="1128664"/>
    <lineage>
        <taxon>Bacteria</taxon>
        <taxon>Bacillati</taxon>
        <taxon>Actinomycetota</taxon>
        <taxon>Actinomycetes</taxon>
        <taxon>Pseudonocardiales</taxon>
        <taxon>Pseudonocardiaceae</taxon>
        <taxon>Amycolatopsis</taxon>
    </lineage>
</organism>
<proteinExistence type="predicted"/>
<dbReference type="AlphaFoldDB" id="A0A542CS91"/>
<protein>
    <recommendedName>
        <fullName evidence="5">Lipoprotein</fullName>
    </recommendedName>
</protein>
<sequence length="165" mass="16493">MTRYGRQVLVLLSAAALAGCGADSGAGGGHACTEIGTPVGIGVDVREPPASTVDSASIEVCWQDSCRAPELTLRPSHGVASTTCTGSGCGAQAAPTGELHGFVTVPDLPASPVRVTLRLADQGGATVRTESVEVEPAMQYPNGPDCPGGGPQAGVVVDEGGMRPR</sequence>
<evidence type="ECO:0008006" key="5">
    <source>
        <dbReference type="Google" id="ProtNLM"/>
    </source>
</evidence>
<dbReference type="OrthoDB" id="3828886at2"/>
<name>A0A542CS91_AMYCI</name>
<accession>A0A542CS91</accession>
<reference evidence="3 4" key="1">
    <citation type="submission" date="2019-06" db="EMBL/GenBank/DDBJ databases">
        <title>Sequencing the genomes of 1000 actinobacteria strains.</title>
        <authorList>
            <person name="Klenk H.-P."/>
        </authorList>
    </citation>
    <scope>NUCLEOTIDE SEQUENCE [LARGE SCALE GENOMIC DNA]</scope>
    <source>
        <strain evidence="3 4">DSM 45679</strain>
    </source>
</reference>